<dbReference type="OrthoDB" id="5003250at2759"/>
<feature type="compositionally biased region" description="Polar residues" evidence="1">
    <location>
        <begin position="38"/>
        <end position="50"/>
    </location>
</feature>
<gene>
    <name evidence="2" type="ORF">NW762_003085</name>
</gene>
<protein>
    <submittedName>
        <fullName evidence="2">Uncharacterized protein</fullName>
    </submittedName>
</protein>
<feature type="compositionally biased region" description="Polar residues" evidence="1">
    <location>
        <begin position="1"/>
        <end position="27"/>
    </location>
</feature>
<proteinExistence type="predicted"/>
<dbReference type="AlphaFoldDB" id="A0A9W8SAC7"/>
<organism evidence="2 3">
    <name type="scientific">Fusarium torreyae</name>
    <dbReference type="NCBI Taxonomy" id="1237075"/>
    <lineage>
        <taxon>Eukaryota</taxon>
        <taxon>Fungi</taxon>
        <taxon>Dikarya</taxon>
        <taxon>Ascomycota</taxon>
        <taxon>Pezizomycotina</taxon>
        <taxon>Sordariomycetes</taxon>
        <taxon>Hypocreomycetidae</taxon>
        <taxon>Hypocreales</taxon>
        <taxon>Nectriaceae</taxon>
        <taxon>Fusarium</taxon>
    </lineage>
</organism>
<sequence>MSNNQQESNNAAHSNDTGASNDTSADLTPTDPERTVNGDDTYQTESSDGNFDTRDFSPIDITPDDKEEIS</sequence>
<evidence type="ECO:0000313" key="2">
    <source>
        <dbReference type="EMBL" id="KAJ4266987.1"/>
    </source>
</evidence>
<comment type="caution">
    <text evidence="2">The sequence shown here is derived from an EMBL/GenBank/DDBJ whole genome shotgun (WGS) entry which is preliminary data.</text>
</comment>
<evidence type="ECO:0000313" key="3">
    <source>
        <dbReference type="Proteomes" id="UP001152049"/>
    </source>
</evidence>
<name>A0A9W8SAC7_9HYPO</name>
<feature type="region of interest" description="Disordered" evidence="1">
    <location>
        <begin position="1"/>
        <end position="70"/>
    </location>
</feature>
<dbReference type="EMBL" id="JAOQAZ010000004">
    <property type="protein sequence ID" value="KAJ4266987.1"/>
    <property type="molecule type" value="Genomic_DNA"/>
</dbReference>
<keyword evidence="3" id="KW-1185">Reference proteome</keyword>
<evidence type="ECO:0000256" key="1">
    <source>
        <dbReference type="SAM" id="MobiDB-lite"/>
    </source>
</evidence>
<accession>A0A9W8SAC7</accession>
<dbReference type="Proteomes" id="UP001152049">
    <property type="component" value="Unassembled WGS sequence"/>
</dbReference>
<reference evidence="2" key="1">
    <citation type="submission" date="2022-09" db="EMBL/GenBank/DDBJ databases">
        <title>Fusarium specimens isolated from Avocado Roots.</title>
        <authorList>
            <person name="Stajich J."/>
            <person name="Roper C."/>
            <person name="Heimlech-Rivalta G."/>
        </authorList>
    </citation>
    <scope>NUCLEOTIDE SEQUENCE</scope>
    <source>
        <strain evidence="2">CF00136</strain>
    </source>
</reference>